<keyword evidence="1" id="KW-1133">Transmembrane helix</keyword>
<feature type="transmembrane region" description="Helical" evidence="1">
    <location>
        <begin position="30"/>
        <end position="48"/>
    </location>
</feature>
<keyword evidence="1" id="KW-0472">Membrane</keyword>
<proteinExistence type="predicted"/>
<feature type="transmembrane region" description="Helical" evidence="1">
    <location>
        <begin position="118"/>
        <end position="138"/>
    </location>
</feature>
<organism evidence="2 3">
    <name type="scientific">Virgibacillus kekensis</name>
    <dbReference type="NCBI Taxonomy" id="202261"/>
    <lineage>
        <taxon>Bacteria</taxon>
        <taxon>Bacillati</taxon>
        <taxon>Bacillota</taxon>
        <taxon>Bacilli</taxon>
        <taxon>Bacillales</taxon>
        <taxon>Bacillaceae</taxon>
        <taxon>Virgibacillus</taxon>
    </lineage>
</organism>
<feature type="transmembrane region" description="Helical" evidence="1">
    <location>
        <begin position="158"/>
        <end position="179"/>
    </location>
</feature>
<dbReference type="EMBL" id="JBHSFU010000010">
    <property type="protein sequence ID" value="MFC4559634.1"/>
    <property type="molecule type" value="Genomic_DNA"/>
</dbReference>
<evidence type="ECO:0000256" key="1">
    <source>
        <dbReference type="SAM" id="Phobius"/>
    </source>
</evidence>
<keyword evidence="3" id="KW-1185">Reference proteome</keyword>
<evidence type="ECO:0000313" key="2">
    <source>
        <dbReference type="EMBL" id="MFC4559634.1"/>
    </source>
</evidence>
<feature type="transmembrane region" description="Helical" evidence="1">
    <location>
        <begin position="84"/>
        <end position="106"/>
    </location>
</feature>
<evidence type="ECO:0000313" key="3">
    <source>
        <dbReference type="Proteomes" id="UP001595989"/>
    </source>
</evidence>
<sequence length="224" mass="26065">MSYPINMIKFFFPLNDHLFRIQKAESFKNLWKVFFLLLLSTVVVYFWMASLGLGSDTVSVNATELAPLEYEASKLWFVLGRMGYGLLLAVLILLLPSLWFYVITGIPYKKLLIMQQAVLLVMLLERITWIPLAVYFGLEWFVSPLSFGIIASYFTELPWVTAFFGAISLFQLWIIWFQVKFLRYMSSTKRGWIWAGVISLHLLYWALAAALSFTDIYLISGWFE</sequence>
<accession>A0ABV9DL91</accession>
<protein>
    <recommendedName>
        <fullName evidence="4">Yip1 domain-containing protein</fullName>
    </recommendedName>
</protein>
<evidence type="ECO:0008006" key="4">
    <source>
        <dbReference type="Google" id="ProtNLM"/>
    </source>
</evidence>
<comment type="caution">
    <text evidence="2">The sequence shown here is derived from an EMBL/GenBank/DDBJ whole genome shotgun (WGS) entry which is preliminary data.</text>
</comment>
<keyword evidence="1" id="KW-0812">Transmembrane</keyword>
<reference evidence="3" key="1">
    <citation type="journal article" date="2019" name="Int. J. Syst. Evol. Microbiol.">
        <title>The Global Catalogue of Microorganisms (GCM) 10K type strain sequencing project: providing services to taxonomists for standard genome sequencing and annotation.</title>
        <authorList>
            <consortium name="The Broad Institute Genomics Platform"/>
            <consortium name="The Broad Institute Genome Sequencing Center for Infectious Disease"/>
            <person name="Wu L."/>
            <person name="Ma J."/>
        </authorList>
    </citation>
    <scope>NUCLEOTIDE SEQUENCE [LARGE SCALE GENOMIC DNA]</scope>
    <source>
        <strain evidence="3">CGMCC 4.7426</strain>
    </source>
</reference>
<name>A0ABV9DL91_9BACI</name>
<dbReference type="RefSeq" id="WP_390298193.1">
    <property type="nucleotide sequence ID" value="NZ_JBHSFU010000010.1"/>
</dbReference>
<dbReference type="Proteomes" id="UP001595989">
    <property type="component" value="Unassembled WGS sequence"/>
</dbReference>
<feature type="transmembrane region" description="Helical" evidence="1">
    <location>
        <begin position="191"/>
        <end position="219"/>
    </location>
</feature>
<gene>
    <name evidence="2" type="ORF">ACFO3D_15705</name>
</gene>